<protein>
    <recommendedName>
        <fullName evidence="17">Probable peptidoglycan glycosyltransferase FtsW</fullName>
        <ecNumber evidence="19">2.4.99.28</ecNumber>
    </recommendedName>
    <alternativeName>
        <fullName evidence="18">Cell division protein FtsW</fullName>
    </alternativeName>
    <alternativeName>
        <fullName evidence="15">Cell wall polymerase</fullName>
    </alternativeName>
    <alternativeName>
        <fullName evidence="14">Peptidoglycan polymerase</fullName>
    </alternativeName>
</protein>
<reference evidence="22 23" key="1">
    <citation type="submission" date="2021-02" db="EMBL/GenBank/DDBJ databases">
        <title>Activity-based single-cell genomes from oceanic crustal fluid captures similar information to metagenomic and metatranscriptomic surveys with orders of magnitude less sampling.</title>
        <authorList>
            <person name="D'Angelo T.S."/>
            <person name="Orcutt B.N."/>
        </authorList>
    </citation>
    <scope>NUCLEOTIDE SEQUENCE [LARGE SCALE GENOMIC DNA]</scope>
    <source>
        <strain evidence="22">AH-315-G07</strain>
    </source>
</reference>
<comment type="caution">
    <text evidence="22">The sequence shown here is derived from an EMBL/GenBank/DDBJ whole genome shotgun (WGS) entry which is preliminary data.</text>
</comment>
<keyword evidence="9" id="KW-0573">Peptidoglycan synthesis</keyword>
<dbReference type="Pfam" id="PF01098">
    <property type="entry name" value="FTSW_RODA_SPOVE"/>
    <property type="match status" value="1"/>
</dbReference>
<evidence type="ECO:0000256" key="7">
    <source>
        <dbReference type="ARBA" id="ARBA00022692"/>
    </source>
</evidence>
<feature type="transmembrane region" description="Helical" evidence="21">
    <location>
        <begin position="161"/>
        <end position="178"/>
    </location>
</feature>
<dbReference type="PANTHER" id="PTHR30474:SF2">
    <property type="entry name" value="PEPTIDOGLYCAN GLYCOSYLTRANSFERASE FTSW-RELATED"/>
    <property type="match status" value="1"/>
</dbReference>
<keyword evidence="4" id="KW-0132">Cell division</keyword>
<dbReference type="EMBL" id="JAFITR010000033">
    <property type="protein sequence ID" value="MBN4066873.1"/>
    <property type="molecule type" value="Genomic_DNA"/>
</dbReference>
<keyword evidence="13" id="KW-0961">Cell wall biogenesis/degradation</keyword>
<evidence type="ECO:0000256" key="9">
    <source>
        <dbReference type="ARBA" id="ARBA00022984"/>
    </source>
</evidence>
<keyword evidence="3" id="KW-1003">Cell membrane</keyword>
<keyword evidence="23" id="KW-1185">Reference proteome</keyword>
<evidence type="ECO:0000256" key="16">
    <source>
        <dbReference type="ARBA" id="ARBA00038053"/>
    </source>
</evidence>
<sequence length="369" mass="40779">MRFLLIFCVAFVFVLGLLMVFNTSSAEILDLSLEKSTHQAIFRQIIYAFAGYLACAAVWYIGYRNLLRLSKPLFIVCTAMLILVYLPGVGRMVNGARRWIGVGPFTWQPSELIKLLIPLYMIHTLIEQRKNGEIPFKQFLLLMGVVALPVLLVLFEPDNGTTVVLGLTIVIVLLVTHVPLKFWALPMSVAMLLVSVVALQMPHVQDRIKVYLHPEYDLRGKGHQPFQAKIAAGSGELFGKGLGKSLQKWNYLPEAQSDYIAAIIAEEFGFVGMSILIAVYMVIAYCGFYIAFNAVDKAGFYLAAVLTFSLVAQALLNLAIVSGLLPSKGMNLPFVSQGGSSLIANMIAVALLLNIAYVSERKQRAERRG</sequence>
<evidence type="ECO:0000256" key="6">
    <source>
        <dbReference type="ARBA" id="ARBA00022679"/>
    </source>
</evidence>
<keyword evidence="5" id="KW-0328">Glycosyltransferase</keyword>
<dbReference type="PANTHER" id="PTHR30474">
    <property type="entry name" value="CELL CYCLE PROTEIN"/>
    <property type="match status" value="1"/>
</dbReference>
<evidence type="ECO:0000313" key="23">
    <source>
        <dbReference type="Proteomes" id="UP000722121"/>
    </source>
</evidence>
<dbReference type="Proteomes" id="UP000722121">
    <property type="component" value="Unassembled WGS sequence"/>
</dbReference>
<comment type="pathway">
    <text evidence="2">Cell wall biogenesis; peptidoglycan biosynthesis.</text>
</comment>
<comment type="similarity">
    <text evidence="16">Belongs to the SEDS family. FtsW subfamily.</text>
</comment>
<gene>
    <name evidence="22" type="primary">ftsW</name>
    <name evidence="22" type="ORF">JYU14_02190</name>
</gene>
<feature type="transmembrane region" description="Helical" evidence="21">
    <location>
        <begin position="105"/>
        <end position="126"/>
    </location>
</feature>
<evidence type="ECO:0000256" key="8">
    <source>
        <dbReference type="ARBA" id="ARBA00022960"/>
    </source>
</evidence>
<feature type="transmembrane region" description="Helical" evidence="21">
    <location>
        <begin position="138"/>
        <end position="155"/>
    </location>
</feature>
<feature type="transmembrane region" description="Helical" evidence="21">
    <location>
        <begin position="299"/>
        <end position="320"/>
    </location>
</feature>
<accession>A0ABS3AQ74</accession>
<keyword evidence="7 21" id="KW-0812">Transmembrane</keyword>
<dbReference type="EC" id="2.4.99.28" evidence="19"/>
<feature type="transmembrane region" description="Helical" evidence="21">
    <location>
        <begin position="183"/>
        <end position="201"/>
    </location>
</feature>
<evidence type="ECO:0000256" key="4">
    <source>
        <dbReference type="ARBA" id="ARBA00022618"/>
    </source>
</evidence>
<evidence type="ECO:0000256" key="19">
    <source>
        <dbReference type="ARBA" id="ARBA00044770"/>
    </source>
</evidence>
<dbReference type="NCBIfam" id="TIGR02614">
    <property type="entry name" value="ftsW"/>
    <property type="match status" value="1"/>
</dbReference>
<feature type="transmembrane region" description="Helical" evidence="21">
    <location>
        <begin position="42"/>
        <end position="61"/>
    </location>
</feature>
<evidence type="ECO:0000256" key="3">
    <source>
        <dbReference type="ARBA" id="ARBA00022475"/>
    </source>
</evidence>
<keyword evidence="10 21" id="KW-1133">Transmembrane helix</keyword>
<evidence type="ECO:0000256" key="17">
    <source>
        <dbReference type="ARBA" id="ARBA00041185"/>
    </source>
</evidence>
<keyword evidence="6" id="KW-0808">Transferase</keyword>
<evidence type="ECO:0000256" key="5">
    <source>
        <dbReference type="ARBA" id="ARBA00022676"/>
    </source>
</evidence>
<keyword evidence="12" id="KW-0131">Cell cycle</keyword>
<evidence type="ECO:0000256" key="13">
    <source>
        <dbReference type="ARBA" id="ARBA00023316"/>
    </source>
</evidence>
<feature type="transmembrane region" description="Helical" evidence="21">
    <location>
        <begin position="340"/>
        <end position="358"/>
    </location>
</feature>
<dbReference type="InterPro" id="IPR001182">
    <property type="entry name" value="FtsW/RodA"/>
</dbReference>
<comment type="subcellular location">
    <subcellularLocation>
        <location evidence="1">Cell membrane</location>
        <topology evidence="1">Multi-pass membrane protein</topology>
    </subcellularLocation>
</comment>
<evidence type="ECO:0000256" key="14">
    <source>
        <dbReference type="ARBA" id="ARBA00032370"/>
    </source>
</evidence>
<dbReference type="InterPro" id="IPR013437">
    <property type="entry name" value="FtsW"/>
</dbReference>
<evidence type="ECO:0000256" key="18">
    <source>
        <dbReference type="ARBA" id="ARBA00041418"/>
    </source>
</evidence>
<feature type="transmembrane region" description="Helical" evidence="21">
    <location>
        <begin position="268"/>
        <end position="292"/>
    </location>
</feature>
<feature type="transmembrane region" description="Helical" evidence="21">
    <location>
        <begin position="73"/>
        <end position="93"/>
    </location>
</feature>
<name>A0ABS3AQ74_9BACT</name>
<proteinExistence type="inferred from homology"/>
<evidence type="ECO:0000256" key="12">
    <source>
        <dbReference type="ARBA" id="ARBA00023306"/>
    </source>
</evidence>
<evidence type="ECO:0000256" key="15">
    <source>
        <dbReference type="ARBA" id="ARBA00033270"/>
    </source>
</evidence>
<evidence type="ECO:0000256" key="2">
    <source>
        <dbReference type="ARBA" id="ARBA00004752"/>
    </source>
</evidence>
<keyword evidence="11 21" id="KW-0472">Membrane</keyword>
<evidence type="ECO:0000256" key="20">
    <source>
        <dbReference type="ARBA" id="ARBA00049902"/>
    </source>
</evidence>
<comment type="catalytic activity">
    <reaction evidence="20">
        <text>[GlcNAc-(1-&gt;4)-Mur2Ac(oyl-L-Ala-gamma-D-Glu-L-Lys-D-Ala-D-Ala)](n)-di-trans,octa-cis-undecaprenyl diphosphate + beta-D-GlcNAc-(1-&gt;4)-Mur2Ac(oyl-L-Ala-gamma-D-Glu-L-Lys-D-Ala-D-Ala)-di-trans,octa-cis-undecaprenyl diphosphate = [GlcNAc-(1-&gt;4)-Mur2Ac(oyl-L-Ala-gamma-D-Glu-L-Lys-D-Ala-D-Ala)](n+1)-di-trans,octa-cis-undecaprenyl diphosphate + di-trans,octa-cis-undecaprenyl diphosphate + H(+)</text>
        <dbReference type="Rhea" id="RHEA:23708"/>
        <dbReference type="Rhea" id="RHEA-COMP:9602"/>
        <dbReference type="Rhea" id="RHEA-COMP:9603"/>
        <dbReference type="ChEBI" id="CHEBI:15378"/>
        <dbReference type="ChEBI" id="CHEBI:58405"/>
        <dbReference type="ChEBI" id="CHEBI:60033"/>
        <dbReference type="ChEBI" id="CHEBI:78435"/>
        <dbReference type="EC" id="2.4.99.28"/>
    </reaction>
</comment>
<keyword evidence="8" id="KW-0133">Cell shape</keyword>
<evidence type="ECO:0000313" key="22">
    <source>
        <dbReference type="EMBL" id="MBN4066873.1"/>
    </source>
</evidence>
<evidence type="ECO:0000256" key="1">
    <source>
        <dbReference type="ARBA" id="ARBA00004651"/>
    </source>
</evidence>
<evidence type="ECO:0000256" key="11">
    <source>
        <dbReference type="ARBA" id="ARBA00023136"/>
    </source>
</evidence>
<evidence type="ECO:0000256" key="21">
    <source>
        <dbReference type="SAM" id="Phobius"/>
    </source>
</evidence>
<evidence type="ECO:0000256" key="10">
    <source>
        <dbReference type="ARBA" id="ARBA00022989"/>
    </source>
</evidence>
<organism evidence="22 23">
    <name type="scientific">Simkania negevensis</name>
    <dbReference type="NCBI Taxonomy" id="83561"/>
    <lineage>
        <taxon>Bacteria</taxon>
        <taxon>Pseudomonadati</taxon>
        <taxon>Chlamydiota</taxon>
        <taxon>Chlamydiia</taxon>
        <taxon>Parachlamydiales</taxon>
        <taxon>Simkaniaceae</taxon>
        <taxon>Simkania</taxon>
    </lineage>
</organism>